<keyword evidence="13" id="KW-0963">Cytoplasm</keyword>
<dbReference type="PIRSF" id="PIRSF000676">
    <property type="entry name" value="Homoser_kin"/>
    <property type="match status" value="1"/>
</dbReference>
<dbReference type="KEGG" id="drm:Dred_1166"/>
<evidence type="ECO:0000256" key="4">
    <source>
        <dbReference type="ARBA" id="ARBA00017858"/>
    </source>
</evidence>
<comment type="subcellular location">
    <subcellularLocation>
        <location evidence="13">Cytoplasm</location>
    </subcellularLocation>
</comment>
<evidence type="ECO:0000256" key="8">
    <source>
        <dbReference type="ARBA" id="ARBA00022741"/>
    </source>
</evidence>
<keyword evidence="17" id="KW-1185">Reference proteome</keyword>
<evidence type="ECO:0000313" key="16">
    <source>
        <dbReference type="EMBL" id="ABO49700.1"/>
    </source>
</evidence>
<evidence type="ECO:0000256" key="10">
    <source>
        <dbReference type="ARBA" id="ARBA00022840"/>
    </source>
</evidence>
<evidence type="ECO:0000256" key="2">
    <source>
        <dbReference type="ARBA" id="ARBA00007370"/>
    </source>
</evidence>
<dbReference type="eggNOG" id="COG0083">
    <property type="taxonomic scope" value="Bacteria"/>
</dbReference>
<protein>
    <recommendedName>
        <fullName evidence="4 13">Homoserine kinase</fullName>
        <shortName evidence="13">HK</shortName>
        <shortName evidence="13">HSK</shortName>
        <ecNumber evidence="3 13">2.7.1.39</ecNumber>
    </recommendedName>
</protein>
<evidence type="ECO:0000256" key="9">
    <source>
        <dbReference type="ARBA" id="ARBA00022777"/>
    </source>
</evidence>
<evidence type="ECO:0000256" key="11">
    <source>
        <dbReference type="ARBA" id="ARBA00049375"/>
    </source>
</evidence>
<dbReference type="InterPro" id="IPR020568">
    <property type="entry name" value="Ribosomal_Su5_D2-typ_SF"/>
</dbReference>
<dbReference type="GO" id="GO:0009088">
    <property type="term" value="P:threonine biosynthetic process"/>
    <property type="evidence" value="ECO:0007669"/>
    <property type="project" value="UniProtKB-UniRule"/>
</dbReference>
<keyword evidence="5 13" id="KW-0028">Amino-acid biosynthesis</keyword>
<dbReference type="PROSITE" id="PS00627">
    <property type="entry name" value="GHMP_KINASES_ATP"/>
    <property type="match status" value="1"/>
</dbReference>
<name>A4J3P7_DESRM</name>
<evidence type="ECO:0000256" key="6">
    <source>
        <dbReference type="ARBA" id="ARBA00022679"/>
    </source>
</evidence>
<evidence type="ECO:0000256" key="3">
    <source>
        <dbReference type="ARBA" id="ARBA00012078"/>
    </source>
</evidence>
<comment type="pathway">
    <text evidence="1 13">Amino-acid biosynthesis; L-threonine biosynthesis; L-threonine from L-aspartate: step 4/5.</text>
</comment>
<dbReference type="EMBL" id="CP000612">
    <property type="protein sequence ID" value="ABO49700.1"/>
    <property type="molecule type" value="Genomic_DNA"/>
</dbReference>
<dbReference type="InterPro" id="IPR006204">
    <property type="entry name" value="GHMP_kinase_N_dom"/>
</dbReference>
<dbReference type="InterPro" id="IPR014721">
    <property type="entry name" value="Ribsml_uS5_D2-typ_fold_subgr"/>
</dbReference>
<feature type="binding site" evidence="13">
    <location>
        <begin position="90"/>
        <end position="100"/>
    </location>
    <ligand>
        <name>ATP</name>
        <dbReference type="ChEBI" id="CHEBI:30616"/>
    </ligand>
</feature>
<dbReference type="GO" id="GO:0005737">
    <property type="term" value="C:cytoplasm"/>
    <property type="evidence" value="ECO:0007669"/>
    <property type="project" value="UniProtKB-SubCell"/>
</dbReference>
<comment type="function">
    <text evidence="12 13">Catalyzes the ATP-dependent phosphorylation of L-homoserine to L-homoserine phosphate.</text>
</comment>
<evidence type="ECO:0000259" key="15">
    <source>
        <dbReference type="Pfam" id="PF08544"/>
    </source>
</evidence>
<feature type="domain" description="GHMP kinase N-terminal" evidence="14">
    <location>
        <begin position="61"/>
        <end position="143"/>
    </location>
</feature>
<organism evidence="16 17">
    <name type="scientific">Desulforamulus reducens (strain ATCC BAA-1160 / DSM 100696 / MI-1)</name>
    <name type="common">Desulfotomaculum reducens</name>
    <dbReference type="NCBI Taxonomy" id="349161"/>
    <lineage>
        <taxon>Bacteria</taxon>
        <taxon>Bacillati</taxon>
        <taxon>Bacillota</taxon>
        <taxon>Clostridia</taxon>
        <taxon>Eubacteriales</taxon>
        <taxon>Peptococcaceae</taxon>
        <taxon>Desulforamulus</taxon>
    </lineage>
</organism>
<keyword evidence="9 13" id="KW-0418">Kinase</keyword>
<dbReference type="HOGENOM" id="CLU_041243_0_2_9"/>
<dbReference type="Pfam" id="PF08544">
    <property type="entry name" value="GHMP_kinases_C"/>
    <property type="match status" value="1"/>
</dbReference>
<evidence type="ECO:0000256" key="7">
    <source>
        <dbReference type="ARBA" id="ARBA00022697"/>
    </source>
</evidence>
<dbReference type="PANTHER" id="PTHR20861">
    <property type="entry name" value="HOMOSERINE/4-DIPHOSPHOCYTIDYL-2-C-METHYL-D-ERYTHRITOL KINASE"/>
    <property type="match status" value="1"/>
</dbReference>
<keyword evidence="7 13" id="KW-0791">Threonine biosynthesis</keyword>
<dbReference type="EC" id="2.7.1.39" evidence="3 13"/>
<proteinExistence type="inferred from homology"/>
<dbReference type="STRING" id="349161.Dred_1166"/>
<dbReference type="OrthoDB" id="9769912at2"/>
<dbReference type="InterPro" id="IPR006203">
    <property type="entry name" value="GHMP_knse_ATP-bd_CS"/>
</dbReference>
<evidence type="ECO:0000256" key="1">
    <source>
        <dbReference type="ARBA" id="ARBA00005015"/>
    </source>
</evidence>
<evidence type="ECO:0000256" key="13">
    <source>
        <dbReference type="HAMAP-Rule" id="MF_00384"/>
    </source>
</evidence>
<dbReference type="Proteomes" id="UP000001556">
    <property type="component" value="Chromosome"/>
</dbReference>
<keyword evidence="6 13" id="KW-0808">Transferase</keyword>
<dbReference type="AlphaFoldDB" id="A4J3P7"/>
<reference evidence="16 17" key="1">
    <citation type="submission" date="2007-03" db="EMBL/GenBank/DDBJ databases">
        <title>Complete sequence of Desulfotomaculum reducens MI-1.</title>
        <authorList>
            <consortium name="US DOE Joint Genome Institute"/>
            <person name="Copeland A."/>
            <person name="Lucas S."/>
            <person name="Lapidus A."/>
            <person name="Barry K."/>
            <person name="Detter J.C."/>
            <person name="Glavina del Rio T."/>
            <person name="Hammon N."/>
            <person name="Israni S."/>
            <person name="Dalin E."/>
            <person name="Tice H."/>
            <person name="Pitluck S."/>
            <person name="Sims D."/>
            <person name="Brettin T."/>
            <person name="Bruce D."/>
            <person name="Han C."/>
            <person name="Tapia R."/>
            <person name="Schmutz J."/>
            <person name="Larimer F."/>
            <person name="Land M."/>
            <person name="Hauser L."/>
            <person name="Kyrpides N."/>
            <person name="Kim E."/>
            <person name="Tebo B.M."/>
            <person name="Richardson P."/>
        </authorList>
    </citation>
    <scope>NUCLEOTIDE SEQUENCE [LARGE SCALE GENOMIC DNA]</scope>
    <source>
        <strain evidence="16 17">MI-1</strain>
    </source>
</reference>
<dbReference type="SUPFAM" id="SSF54211">
    <property type="entry name" value="Ribosomal protein S5 domain 2-like"/>
    <property type="match status" value="1"/>
</dbReference>
<gene>
    <name evidence="13" type="primary">thrB</name>
    <name evidence="16" type="ordered locus">Dred_1166</name>
</gene>
<sequence>MIAETIKVQVPATTANMGPGFDCLGMALGLYNEIHMSLSPGKLFIDVQGEGAEDIKRDETNIVWQAAQRVFQELDLENPGLTIKLINQIPTSRGLGSSAAAIVGGLIAANQLTGGILDQDRLLGLATELEGHPDNVAPALLGGIVISVVAEGEVHYIKINPPEDLNTVVAIPDFLLSTRKAREVLPKTVSLRDAIFNLSHTALLVGALCEKRLDLLSVAGKDVLHQPYRASLIPGMKEVIQAANEAGALNVTLSGAGPTVIALTSGFSEEIARSMEQTFQRANVKCQVKMLKPAVEGTIIL</sequence>
<dbReference type="HAMAP" id="MF_00384">
    <property type="entry name" value="Homoser_kinase"/>
    <property type="match status" value="1"/>
</dbReference>
<evidence type="ECO:0000313" key="17">
    <source>
        <dbReference type="Proteomes" id="UP000001556"/>
    </source>
</evidence>
<dbReference type="InterPro" id="IPR000870">
    <property type="entry name" value="Homoserine_kinase"/>
</dbReference>
<dbReference type="Gene3D" id="3.30.230.10">
    <property type="match status" value="1"/>
</dbReference>
<comment type="catalytic activity">
    <reaction evidence="11 13">
        <text>L-homoserine + ATP = O-phospho-L-homoserine + ADP + H(+)</text>
        <dbReference type="Rhea" id="RHEA:13985"/>
        <dbReference type="ChEBI" id="CHEBI:15378"/>
        <dbReference type="ChEBI" id="CHEBI:30616"/>
        <dbReference type="ChEBI" id="CHEBI:57476"/>
        <dbReference type="ChEBI" id="CHEBI:57590"/>
        <dbReference type="ChEBI" id="CHEBI:456216"/>
        <dbReference type="EC" id="2.7.1.39"/>
    </reaction>
</comment>
<dbReference type="PRINTS" id="PR00958">
    <property type="entry name" value="HOMSERKINASE"/>
</dbReference>
<keyword evidence="8 13" id="KW-0547">Nucleotide-binding</keyword>
<dbReference type="GO" id="GO:0004413">
    <property type="term" value="F:homoserine kinase activity"/>
    <property type="evidence" value="ECO:0007669"/>
    <property type="project" value="UniProtKB-UniRule"/>
</dbReference>
<dbReference type="NCBIfam" id="TIGR00191">
    <property type="entry name" value="thrB"/>
    <property type="match status" value="1"/>
</dbReference>
<dbReference type="InterPro" id="IPR036554">
    <property type="entry name" value="GHMP_kinase_C_sf"/>
</dbReference>
<dbReference type="Pfam" id="PF00288">
    <property type="entry name" value="GHMP_kinases_N"/>
    <property type="match status" value="1"/>
</dbReference>
<dbReference type="GO" id="GO:0005524">
    <property type="term" value="F:ATP binding"/>
    <property type="evidence" value="ECO:0007669"/>
    <property type="project" value="UniProtKB-UniRule"/>
</dbReference>
<evidence type="ECO:0000256" key="12">
    <source>
        <dbReference type="ARBA" id="ARBA00049954"/>
    </source>
</evidence>
<evidence type="ECO:0000259" key="14">
    <source>
        <dbReference type="Pfam" id="PF00288"/>
    </source>
</evidence>
<dbReference type="UniPathway" id="UPA00050">
    <property type="reaction ID" value="UER00064"/>
</dbReference>
<dbReference type="RefSeq" id="WP_011877526.1">
    <property type="nucleotide sequence ID" value="NC_009253.1"/>
</dbReference>
<dbReference type="NCBIfam" id="NF002288">
    <property type="entry name" value="PRK01212.1-4"/>
    <property type="match status" value="1"/>
</dbReference>
<dbReference type="InterPro" id="IPR013750">
    <property type="entry name" value="GHMP_kinase_C_dom"/>
</dbReference>
<feature type="domain" description="GHMP kinase C-terminal" evidence="15">
    <location>
        <begin position="207"/>
        <end position="277"/>
    </location>
</feature>
<dbReference type="Gene3D" id="3.30.70.890">
    <property type="entry name" value="GHMP kinase, C-terminal domain"/>
    <property type="match status" value="1"/>
</dbReference>
<keyword evidence="10 13" id="KW-0067">ATP-binding</keyword>
<evidence type="ECO:0000256" key="5">
    <source>
        <dbReference type="ARBA" id="ARBA00022605"/>
    </source>
</evidence>
<accession>A4J3P7</accession>
<comment type="similarity">
    <text evidence="2 13">Belongs to the GHMP kinase family. Homoserine kinase subfamily.</text>
</comment>
<dbReference type="SUPFAM" id="SSF55060">
    <property type="entry name" value="GHMP Kinase, C-terminal domain"/>
    <property type="match status" value="1"/>
</dbReference>
<dbReference type="PANTHER" id="PTHR20861:SF1">
    <property type="entry name" value="HOMOSERINE KINASE"/>
    <property type="match status" value="1"/>
</dbReference>